<keyword evidence="3" id="KW-0378">Hydrolase</keyword>
<dbReference type="InterPro" id="IPR034139">
    <property type="entry name" value="TOPRIM_OLD"/>
</dbReference>
<proteinExistence type="predicted"/>
<dbReference type="EMBL" id="MRTF01000024">
    <property type="protein sequence ID" value="OME85996.1"/>
    <property type="molecule type" value="Genomic_DNA"/>
</dbReference>
<feature type="domain" description="Endonuclease GajA/Old nuclease/RecF-like AAA" evidence="1">
    <location>
        <begin position="139"/>
        <end position="336"/>
    </location>
</feature>
<dbReference type="Gene3D" id="3.40.50.300">
    <property type="entry name" value="P-loop containing nucleotide triphosphate hydrolases"/>
    <property type="match status" value="1"/>
</dbReference>
<keyword evidence="3" id="KW-0255">Endonuclease</keyword>
<dbReference type="CDD" id="cd01026">
    <property type="entry name" value="TOPRIM_OLD"/>
    <property type="match status" value="1"/>
</dbReference>
<dbReference type="SUPFAM" id="SSF52540">
    <property type="entry name" value="P-loop containing nucleoside triphosphate hydrolases"/>
    <property type="match status" value="1"/>
</dbReference>
<dbReference type="GO" id="GO:0004519">
    <property type="term" value="F:endonuclease activity"/>
    <property type="evidence" value="ECO:0007669"/>
    <property type="project" value="UniProtKB-KW"/>
</dbReference>
<dbReference type="PANTHER" id="PTHR43581">
    <property type="entry name" value="ATP/GTP PHOSPHATASE"/>
    <property type="match status" value="1"/>
</dbReference>
<dbReference type="STRING" id="1401.BK123_33255"/>
<evidence type="ECO:0000313" key="3">
    <source>
        <dbReference type="EMBL" id="OME85996.1"/>
    </source>
</evidence>
<reference evidence="3 4" key="1">
    <citation type="submission" date="2016-11" db="EMBL/GenBank/DDBJ databases">
        <title>Paenibacillus species isolates.</title>
        <authorList>
            <person name="Beno S.M."/>
        </authorList>
    </citation>
    <scope>NUCLEOTIDE SEQUENCE [LARGE SCALE GENOMIC DNA]</scope>
    <source>
        <strain evidence="3 4">FSL F4-0100</strain>
    </source>
</reference>
<keyword evidence="3" id="KW-0540">Nuclease</keyword>
<feature type="domain" description="Endonuclease GajA/Old nuclease/RecF-like AAA" evidence="1">
    <location>
        <begin position="1"/>
        <end position="67"/>
    </location>
</feature>
<gene>
    <name evidence="3" type="ORF">BK123_33255</name>
</gene>
<evidence type="ECO:0000313" key="4">
    <source>
        <dbReference type="Proteomes" id="UP000187074"/>
    </source>
</evidence>
<sequence length="598" mass="68621">MKLRKFTIRNYKGIKELSIDIENISVIIGPNNCSKSTILQALNQFGSKELQLSKNFYHKHDMSQPISFHATFSNLTEDEIEMHGIRNSIHRESGNFIVRAIYKEGSNVERAAKISGPQTHDLGQEGWEGRLGGGRNGTHFLNVFPEVIYIPAVKDANDELTNKSAHMKTLYSLYKNVVAGLPEYIEAYEKTQLLQQKINEHNDEKIRYFETEVREFLNEVTSTDVKFKVNVSPLDEIVSTSLSTNFNYNGLDTELNHQGNGVQRTFILSVFKGFRKYKRRFESDNIENSRPLIIALEEPELYLHPHLARVFKDTLYSLADDGFFQVIATSHSPNFVDLSKPNRTLSKVYINQKNEVGLNQVNSDVYGLPGHEKERLQALLRFNPYVNEVFFADRVILVEGDTEVIALKVIGEKLVENGQLNSEDYYKTSVVNCNGKGTMYVLLNILNNFGITYTIIHDYDITELDRKGSRRSSVSLKSTLTLNHKLEKLAFARGNKKFVLRHTFEAEMPHDYEKGSSKSFSAYEYLNTKELDELPIGLLDIVKASYGVAEIVPDHRNEILVQQYDWSEMKEAKEQWNKPKETDFLIRLWDEVPEVTTT</sequence>
<organism evidence="3 4">
    <name type="scientific">Paenibacillus lautus</name>
    <name type="common">Bacillus lautus</name>
    <dbReference type="NCBI Taxonomy" id="1401"/>
    <lineage>
        <taxon>Bacteria</taxon>
        <taxon>Bacillati</taxon>
        <taxon>Bacillota</taxon>
        <taxon>Bacilli</taxon>
        <taxon>Bacillales</taxon>
        <taxon>Paenibacillaceae</taxon>
        <taxon>Paenibacillus</taxon>
    </lineage>
</organism>
<dbReference type="InterPro" id="IPR041685">
    <property type="entry name" value="AAA_GajA/Old/RecF-like"/>
</dbReference>
<protein>
    <submittedName>
        <fullName evidence="3">ATP-dependent endonuclease</fullName>
    </submittedName>
</protein>
<comment type="caution">
    <text evidence="3">The sequence shown here is derived from an EMBL/GenBank/DDBJ whole genome shotgun (WGS) entry which is preliminary data.</text>
</comment>
<dbReference type="AlphaFoldDB" id="A0A1R1AKB7"/>
<dbReference type="Proteomes" id="UP000187074">
    <property type="component" value="Unassembled WGS sequence"/>
</dbReference>
<evidence type="ECO:0000259" key="2">
    <source>
        <dbReference type="Pfam" id="PF20469"/>
    </source>
</evidence>
<dbReference type="Pfam" id="PF13175">
    <property type="entry name" value="AAA_15"/>
    <property type="match status" value="2"/>
</dbReference>
<dbReference type="PANTHER" id="PTHR43581:SF2">
    <property type="entry name" value="EXCINUCLEASE ATPASE SUBUNIT"/>
    <property type="match status" value="1"/>
</dbReference>
<feature type="domain" description="OLD protein-like TOPRIM" evidence="2">
    <location>
        <begin position="390"/>
        <end position="460"/>
    </location>
</feature>
<name>A0A1R1AKB7_PAELA</name>
<dbReference type="InterPro" id="IPR027417">
    <property type="entry name" value="P-loop_NTPase"/>
</dbReference>
<evidence type="ECO:0000259" key="1">
    <source>
        <dbReference type="Pfam" id="PF13175"/>
    </source>
</evidence>
<dbReference type="OrthoDB" id="9801813at2"/>
<accession>A0A1R1AKB7</accession>
<dbReference type="RefSeq" id="WP_076326564.1">
    <property type="nucleotide sequence ID" value="NZ_MRTF01000024.1"/>
</dbReference>
<dbReference type="InterPro" id="IPR051396">
    <property type="entry name" value="Bact_Antivir_Def_Nuclease"/>
</dbReference>
<dbReference type="Pfam" id="PF20469">
    <property type="entry name" value="OLD-like_TOPRIM"/>
    <property type="match status" value="1"/>
</dbReference>